<comment type="caution">
    <text evidence="11">The sequence shown here is derived from an EMBL/GenBank/DDBJ whole genome shotgun (WGS) entry which is preliminary data.</text>
</comment>
<evidence type="ECO:0000259" key="7">
    <source>
        <dbReference type="PROSITE" id="PS50090"/>
    </source>
</evidence>
<evidence type="ECO:0000259" key="8">
    <source>
        <dbReference type="PROSITE" id="PS50934"/>
    </source>
</evidence>
<keyword evidence="3" id="KW-0804">Transcription</keyword>
<evidence type="ECO:0000313" key="12">
    <source>
        <dbReference type="Proteomes" id="UP000886520"/>
    </source>
</evidence>
<dbReference type="AlphaFoldDB" id="A0A9D4U3C8"/>
<dbReference type="InterPro" id="IPR009057">
    <property type="entry name" value="Homeodomain-like_sf"/>
</dbReference>
<dbReference type="Proteomes" id="UP000886520">
    <property type="component" value="Chromosome 25"/>
</dbReference>
<evidence type="ECO:0000256" key="3">
    <source>
        <dbReference type="ARBA" id="ARBA00023163"/>
    </source>
</evidence>
<evidence type="ECO:0000256" key="2">
    <source>
        <dbReference type="ARBA" id="ARBA00023125"/>
    </source>
</evidence>
<dbReference type="CDD" id="cd00167">
    <property type="entry name" value="SANT"/>
    <property type="match status" value="1"/>
</dbReference>
<keyword evidence="1" id="KW-0805">Transcription regulation</keyword>
<dbReference type="PROSITE" id="PS50090">
    <property type="entry name" value="MYB_LIKE"/>
    <property type="match status" value="1"/>
</dbReference>
<dbReference type="PROSITE" id="PS50934">
    <property type="entry name" value="SWIRM"/>
    <property type="match status" value="1"/>
</dbReference>
<feature type="domain" description="Myb-like" evidence="7">
    <location>
        <begin position="269"/>
        <end position="313"/>
    </location>
</feature>
<keyword evidence="12" id="KW-1185">Reference proteome</keyword>
<dbReference type="OrthoDB" id="118550at2759"/>
<organism evidence="11 12">
    <name type="scientific">Adiantum capillus-veneris</name>
    <name type="common">Maidenhair fern</name>
    <dbReference type="NCBI Taxonomy" id="13818"/>
    <lineage>
        <taxon>Eukaryota</taxon>
        <taxon>Viridiplantae</taxon>
        <taxon>Streptophyta</taxon>
        <taxon>Embryophyta</taxon>
        <taxon>Tracheophyta</taxon>
        <taxon>Polypodiopsida</taxon>
        <taxon>Polypodiidae</taxon>
        <taxon>Polypodiales</taxon>
        <taxon>Pteridineae</taxon>
        <taxon>Pteridaceae</taxon>
        <taxon>Vittarioideae</taxon>
        <taxon>Adiantum</taxon>
    </lineage>
</organism>
<dbReference type="PANTHER" id="PTHR12802:SF140">
    <property type="entry name" value="SWI_SNF COMPLEX SUBUNIT SWI3A"/>
    <property type="match status" value="1"/>
</dbReference>
<sequence>MASEEGGGTSLPAEVKSEPVDGPLEQAPDAPPSVPSEIPSLAGLSVKISESLKPREAFNREMYRIPSYAGWFSWGKIHTIERRALPEFFDGLSLSKTPKVYKEYREFIINKYRENPRRVLTFTEVRKMLVGDVNLLRKVYNFLEYWGLINYHVTSENKQQQSITSGEQIPSNHSASNNKPKEMLAESIAVTRPESNTATLSEALPQAVPGSALSSSQAGQPVVRMLDQPVSMSHATRVPLHKDTYSSSVVTSSMEGIGDSQNMANEWLGNWTMEEVLRLLEAVGKFGEDWIRVAAHVGTKSRLDCVLRFIKLPFGDQLTSNIGVSPYPIDSGEAIQSGSQVGGYERKENDFATPSLDRDNAVENFGSDEVIDEPPYKKNRLSPFADSSNPILAQVAFLCAMVGPRVAAAAAQAAVAALAEEDPVVYQALNSSTNAHAVQGGYKDIGALSASQAMSVKGEDAEGEDVLPEKGHQTQASKDAETSGMQARAGSNTAVGSVAANSKLVADQEEREIEHLVASILEDQLRKLQSKVEHYEELESILEKEHSQLEKARLQVLGDWIRYSQYHYNAGPS</sequence>
<evidence type="ECO:0000259" key="10">
    <source>
        <dbReference type="PROSITE" id="PS51294"/>
    </source>
</evidence>
<dbReference type="InterPro" id="IPR001005">
    <property type="entry name" value="SANT/Myb"/>
</dbReference>
<dbReference type="SMART" id="SM00717">
    <property type="entry name" value="SANT"/>
    <property type="match status" value="1"/>
</dbReference>
<evidence type="ECO:0000256" key="4">
    <source>
        <dbReference type="ARBA" id="ARBA00023242"/>
    </source>
</evidence>
<evidence type="ECO:0008006" key="13">
    <source>
        <dbReference type="Google" id="ProtNLM"/>
    </source>
</evidence>
<dbReference type="InterPro" id="IPR036388">
    <property type="entry name" value="WH-like_DNA-bd_sf"/>
</dbReference>
<dbReference type="EMBL" id="JABFUD020000025">
    <property type="protein sequence ID" value="KAI5059699.1"/>
    <property type="molecule type" value="Genomic_DNA"/>
</dbReference>
<evidence type="ECO:0000256" key="1">
    <source>
        <dbReference type="ARBA" id="ARBA00023015"/>
    </source>
</evidence>
<dbReference type="InterPro" id="IPR032451">
    <property type="entry name" value="SMARCC_C"/>
</dbReference>
<dbReference type="PROSITE" id="PS51293">
    <property type="entry name" value="SANT"/>
    <property type="match status" value="1"/>
</dbReference>
<dbReference type="PROSITE" id="PS51294">
    <property type="entry name" value="HTH_MYB"/>
    <property type="match status" value="1"/>
</dbReference>
<dbReference type="Pfam" id="PF04433">
    <property type="entry name" value="SWIRM"/>
    <property type="match status" value="1"/>
</dbReference>
<proteinExistence type="predicted"/>
<feature type="region of interest" description="Disordered" evidence="6">
    <location>
        <begin position="454"/>
        <end position="492"/>
    </location>
</feature>
<dbReference type="SUPFAM" id="SSF46689">
    <property type="entry name" value="Homeodomain-like"/>
    <property type="match status" value="2"/>
</dbReference>
<dbReference type="InterPro" id="IPR017884">
    <property type="entry name" value="SANT_dom"/>
</dbReference>
<dbReference type="Gene3D" id="1.10.10.60">
    <property type="entry name" value="Homeodomain-like"/>
    <property type="match status" value="1"/>
</dbReference>
<evidence type="ECO:0000256" key="5">
    <source>
        <dbReference type="SAM" id="Coils"/>
    </source>
</evidence>
<dbReference type="InterPro" id="IPR007526">
    <property type="entry name" value="SWIRM"/>
</dbReference>
<dbReference type="FunFam" id="1.10.10.10:FF:000020">
    <property type="entry name" value="SWI/SNF complex subunit SMARCC2 isoform c"/>
    <property type="match status" value="1"/>
</dbReference>
<feature type="coiled-coil region" evidence="5">
    <location>
        <begin position="518"/>
        <end position="555"/>
    </location>
</feature>
<feature type="region of interest" description="Disordered" evidence="6">
    <location>
        <begin position="1"/>
        <end position="37"/>
    </location>
</feature>
<accession>A0A9D4U3C8</accession>
<dbReference type="Pfam" id="PF00249">
    <property type="entry name" value="Myb_DNA-binding"/>
    <property type="match status" value="1"/>
</dbReference>
<dbReference type="Gene3D" id="1.10.10.10">
    <property type="entry name" value="Winged helix-like DNA-binding domain superfamily/Winged helix DNA-binding domain"/>
    <property type="match status" value="1"/>
</dbReference>
<dbReference type="InterPro" id="IPR017930">
    <property type="entry name" value="Myb_dom"/>
</dbReference>
<gene>
    <name evidence="11" type="ORF">GOP47_0026018</name>
</gene>
<keyword evidence="4" id="KW-0539">Nucleus</keyword>
<evidence type="ECO:0000256" key="6">
    <source>
        <dbReference type="SAM" id="MobiDB-lite"/>
    </source>
</evidence>
<dbReference type="GO" id="GO:0003677">
    <property type="term" value="F:DNA binding"/>
    <property type="evidence" value="ECO:0007669"/>
    <property type="project" value="UniProtKB-KW"/>
</dbReference>
<dbReference type="Pfam" id="PF16495">
    <property type="entry name" value="SWIRM-assoc_1"/>
    <property type="match status" value="1"/>
</dbReference>
<protein>
    <recommendedName>
        <fullName evidence="13">SWI/SNF complex subunit SWI3A</fullName>
    </recommendedName>
</protein>
<name>A0A9D4U3C8_ADICA</name>
<feature type="domain" description="SWIRM" evidence="8">
    <location>
        <begin position="63"/>
        <end position="160"/>
    </location>
</feature>
<dbReference type="PANTHER" id="PTHR12802">
    <property type="entry name" value="SWI/SNF COMPLEX-RELATED"/>
    <property type="match status" value="1"/>
</dbReference>
<feature type="domain" description="SANT" evidence="9">
    <location>
        <begin position="270"/>
        <end position="317"/>
    </location>
</feature>
<feature type="domain" description="HTH myb-type" evidence="10">
    <location>
        <begin position="269"/>
        <end position="318"/>
    </location>
</feature>
<keyword evidence="2" id="KW-0238">DNA-binding</keyword>
<feature type="compositionally biased region" description="Polar residues" evidence="6">
    <location>
        <begin position="473"/>
        <end position="492"/>
    </location>
</feature>
<keyword evidence="5" id="KW-0175">Coiled coil</keyword>
<dbReference type="GO" id="GO:0005634">
    <property type="term" value="C:nucleus"/>
    <property type="evidence" value="ECO:0007669"/>
    <property type="project" value="UniProtKB-ARBA"/>
</dbReference>
<evidence type="ECO:0000259" key="9">
    <source>
        <dbReference type="PROSITE" id="PS51293"/>
    </source>
</evidence>
<reference evidence="11" key="1">
    <citation type="submission" date="2021-01" db="EMBL/GenBank/DDBJ databases">
        <title>Adiantum capillus-veneris genome.</title>
        <authorList>
            <person name="Fang Y."/>
            <person name="Liao Q."/>
        </authorList>
    </citation>
    <scope>NUCLEOTIDE SEQUENCE</scope>
    <source>
        <strain evidence="11">H3</strain>
        <tissue evidence="11">Leaf</tissue>
    </source>
</reference>
<evidence type="ECO:0000313" key="11">
    <source>
        <dbReference type="EMBL" id="KAI5059699.1"/>
    </source>
</evidence>